<feature type="domain" description="MIP18 family-like" evidence="1">
    <location>
        <begin position="10"/>
        <end position="82"/>
    </location>
</feature>
<name>A0A151ADA3_9EURY</name>
<dbReference type="InterPro" id="IPR034904">
    <property type="entry name" value="FSCA_dom_sf"/>
</dbReference>
<dbReference type="Gene3D" id="3.30.300.130">
    <property type="entry name" value="Fe-S cluster assembly (FSCA)"/>
    <property type="match status" value="1"/>
</dbReference>
<dbReference type="EMBL" id="LTAZ01000005">
    <property type="protein sequence ID" value="KYH25645.1"/>
    <property type="molecule type" value="Genomic_DNA"/>
</dbReference>
<evidence type="ECO:0000313" key="2">
    <source>
        <dbReference type="EMBL" id="KYH25645.1"/>
    </source>
</evidence>
<accession>A0A151ADA3</accession>
<keyword evidence="3" id="KW-1185">Reference proteome</keyword>
<dbReference type="SUPFAM" id="SSF117916">
    <property type="entry name" value="Fe-S cluster assembly (FSCA) domain-like"/>
    <property type="match status" value="1"/>
</dbReference>
<protein>
    <recommendedName>
        <fullName evidence="1">MIP18 family-like domain-containing protein</fullName>
    </recommendedName>
</protein>
<dbReference type="Proteomes" id="UP000075321">
    <property type="component" value="Unassembled WGS sequence"/>
</dbReference>
<dbReference type="Pfam" id="PF01883">
    <property type="entry name" value="FeS_assembly_P"/>
    <property type="match status" value="1"/>
</dbReference>
<evidence type="ECO:0000259" key="1">
    <source>
        <dbReference type="Pfam" id="PF01883"/>
    </source>
</evidence>
<reference evidence="2 3" key="1">
    <citation type="submission" date="2016-02" db="EMBL/GenBank/DDBJ databases">
        <title>Genome sequence of Halalkalicoccus paucihalophilus DSM 24557.</title>
        <authorList>
            <person name="Poehlein A."/>
            <person name="Daniel R."/>
        </authorList>
    </citation>
    <scope>NUCLEOTIDE SEQUENCE [LARGE SCALE GENOMIC DNA]</scope>
    <source>
        <strain evidence="2 3">DSM 24557</strain>
    </source>
</reference>
<dbReference type="AlphaFoldDB" id="A0A151ADA3"/>
<dbReference type="RefSeq" id="WP_066382606.1">
    <property type="nucleotide sequence ID" value="NZ_LTAZ01000005.1"/>
</dbReference>
<comment type="caution">
    <text evidence="2">The sequence shown here is derived from an EMBL/GenBank/DDBJ whole genome shotgun (WGS) entry which is preliminary data.</text>
</comment>
<proteinExistence type="predicted"/>
<organism evidence="2 3">
    <name type="scientific">Halalkalicoccus paucihalophilus</name>
    <dbReference type="NCBI Taxonomy" id="1008153"/>
    <lineage>
        <taxon>Archaea</taxon>
        <taxon>Methanobacteriati</taxon>
        <taxon>Methanobacteriota</taxon>
        <taxon>Stenosarchaea group</taxon>
        <taxon>Halobacteria</taxon>
        <taxon>Halobacteriales</taxon>
        <taxon>Halococcaceae</taxon>
        <taxon>Halalkalicoccus</taxon>
    </lineage>
</organism>
<dbReference type="OrthoDB" id="37162at2157"/>
<dbReference type="PATRIC" id="fig|1008153.3.peg.2369"/>
<sequence length="246" mass="27016">MSETHRISPESIRKRLESVTDPELDRSVVELEYIEGIEIDGGSVEVAFTLPTAWCSPAFAWMMMVDARDALAAHPAISTATVRLRDHMHAREINEGVNAREPFGSAFEDADGDIESVRRELDEKARVARQYRAVSALLEGGLTPDQIVELVRGDVETGDDRATIRVDDTLRVCVDAAPIERYLEKATGLVCDSTDRLFLTPEGETIPPEAFETVHKRGRLATTNMGSQGHICENLGDARIGGPTVT</sequence>
<dbReference type="InterPro" id="IPR002744">
    <property type="entry name" value="MIP18-like"/>
</dbReference>
<evidence type="ECO:0000313" key="3">
    <source>
        <dbReference type="Proteomes" id="UP000075321"/>
    </source>
</evidence>
<gene>
    <name evidence="2" type="ORF">HAPAU_23200</name>
</gene>